<dbReference type="Proteomes" id="UP000235703">
    <property type="component" value="Unassembled WGS sequence"/>
</dbReference>
<dbReference type="Gene3D" id="4.10.320.10">
    <property type="entry name" value="E3-binding domain"/>
    <property type="match status" value="1"/>
</dbReference>
<evidence type="ECO:0000256" key="1">
    <source>
        <dbReference type="ARBA" id="ARBA00023125"/>
    </source>
</evidence>
<protein>
    <recommendedName>
        <fullName evidence="7">Lsr2 family protein</fullName>
    </recommendedName>
</protein>
<dbReference type="RefSeq" id="WP_102161304.1">
    <property type="nucleotide sequence ID" value="NZ_JALXPM010000001.1"/>
</dbReference>
<evidence type="ECO:0000313" key="5">
    <source>
        <dbReference type="EMBL" id="PMB98645.1"/>
    </source>
</evidence>
<dbReference type="Pfam" id="PF23359">
    <property type="entry name" value="Lsr2_DNA-bd"/>
    <property type="match status" value="1"/>
</dbReference>
<evidence type="ECO:0000256" key="2">
    <source>
        <dbReference type="SAM" id="MobiDB-lite"/>
    </source>
</evidence>
<evidence type="ECO:0000259" key="3">
    <source>
        <dbReference type="Pfam" id="PF11774"/>
    </source>
</evidence>
<dbReference type="InterPro" id="IPR036625">
    <property type="entry name" value="E3-bd_dom_sf"/>
</dbReference>
<sequence>MAREMKLVLTDDFDGTDAAETVSFSIDQGHYEIELSSENAAKLREALAPFIERARRVANPARGTRGGSGRSRRSAGSRSDTAQIRKWAQDKGYEVSDRGRIPSEIIEAYDNAH</sequence>
<dbReference type="GeneID" id="86841674"/>
<evidence type="ECO:0008006" key="7">
    <source>
        <dbReference type="Google" id="ProtNLM"/>
    </source>
</evidence>
<accession>A0A2N6PIY9</accession>
<dbReference type="AlphaFoldDB" id="A0A2N6PIY9"/>
<proteinExistence type="predicted"/>
<evidence type="ECO:0000259" key="4">
    <source>
        <dbReference type="Pfam" id="PF23359"/>
    </source>
</evidence>
<comment type="caution">
    <text evidence="5">The sequence shown here is derived from an EMBL/GenBank/DDBJ whole genome shotgun (WGS) entry which is preliminary data.</text>
</comment>
<dbReference type="OrthoDB" id="4113332at2"/>
<name>A0A2N6PIY9_9MICO</name>
<feature type="compositionally biased region" description="Basic and acidic residues" evidence="2">
    <location>
        <begin position="87"/>
        <end position="96"/>
    </location>
</feature>
<organism evidence="5 6">
    <name type="scientific">Brevibacterium luteolum</name>
    <dbReference type="NCBI Taxonomy" id="199591"/>
    <lineage>
        <taxon>Bacteria</taxon>
        <taxon>Bacillati</taxon>
        <taxon>Actinomycetota</taxon>
        <taxon>Actinomycetes</taxon>
        <taxon>Micrococcales</taxon>
        <taxon>Brevibacteriaceae</taxon>
        <taxon>Brevibacterium</taxon>
    </lineage>
</organism>
<dbReference type="GO" id="GO:0016746">
    <property type="term" value="F:acyltransferase activity"/>
    <property type="evidence" value="ECO:0007669"/>
    <property type="project" value="InterPro"/>
</dbReference>
<dbReference type="InterPro" id="IPR024412">
    <property type="entry name" value="Lsr2_dim_dom"/>
</dbReference>
<dbReference type="EMBL" id="PNFZ01000002">
    <property type="protein sequence ID" value="PMB98645.1"/>
    <property type="molecule type" value="Genomic_DNA"/>
</dbReference>
<dbReference type="Gene3D" id="3.30.60.230">
    <property type="entry name" value="Lsr2, dimerization domain"/>
    <property type="match status" value="1"/>
</dbReference>
<feature type="domain" description="Lsr2 DNA-binding" evidence="4">
    <location>
        <begin position="77"/>
        <end position="112"/>
    </location>
</feature>
<dbReference type="InterPro" id="IPR055370">
    <property type="entry name" value="Lsr2_DNA-bd"/>
</dbReference>
<keyword evidence="6" id="KW-1185">Reference proteome</keyword>
<keyword evidence="1" id="KW-0238">DNA-binding</keyword>
<dbReference type="Pfam" id="PF11774">
    <property type="entry name" value="Lsr2"/>
    <property type="match status" value="1"/>
</dbReference>
<feature type="domain" description="Lsr2 dimerization" evidence="3">
    <location>
        <begin position="1"/>
        <end position="57"/>
    </location>
</feature>
<evidence type="ECO:0000313" key="6">
    <source>
        <dbReference type="Proteomes" id="UP000235703"/>
    </source>
</evidence>
<feature type="region of interest" description="Disordered" evidence="2">
    <location>
        <begin position="57"/>
        <end position="96"/>
    </location>
</feature>
<gene>
    <name evidence="5" type="ORF">CJ198_04810</name>
</gene>
<dbReference type="InterPro" id="IPR042261">
    <property type="entry name" value="Lsr2-like_dimerization"/>
</dbReference>
<dbReference type="GO" id="GO:0003677">
    <property type="term" value="F:DNA binding"/>
    <property type="evidence" value="ECO:0007669"/>
    <property type="project" value="UniProtKB-KW"/>
</dbReference>
<reference evidence="5 6" key="1">
    <citation type="submission" date="2017-09" db="EMBL/GenBank/DDBJ databases">
        <title>Bacterial strain isolated from the female urinary microbiota.</title>
        <authorList>
            <person name="Thomas-White K."/>
            <person name="Kumar N."/>
            <person name="Forster S."/>
            <person name="Putonti C."/>
            <person name="Lawley T."/>
            <person name="Wolfe A.J."/>
        </authorList>
    </citation>
    <scope>NUCLEOTIDE SEQUENCE [LARGE SCALE GENOMIC DNA]</scope>
    <source>
        <strain evidence="5 6">UMB0680</strain>
    </source>
</reference>